<reference evidence="2" key="1">
    <citation type="journal article" date="2022" name="bioRxiv">
        <title>Sequencing and chromosome-scale assembly of the giantPleurodeles waltlgenome.</title>
        <authorList>
            <person name="Brown T."/>
            <person name="Elewa A."/>
            <person name="Iarovenko S."/>
            <person name="Subramanian E."/>
            <person name="Araus A.J."/>
            <person name="Petzold A."/>
            <person name="Susuki M."/>
            <person name="Suzuki K.-i.T."/>
            <person name="Hayashi T."/>
            <person name="Toyoda A."/>
            <person name="Oliveira C."/>
            <person name="Osipova E."/>
            <person name="Leigh N.D."/>
            <person name="Simon A."/>
            <person name="Yun M.H."/>
        </authorList>
    </citation>
    <scope>NUCLEOTIDE SEQUENCE</scope>
    <source>
        <strain evidence="2">20211129_DDA</strain>
        <tissue evidence="2">Liver</tissue>
    </source>
</reference>
<evidence type="ECO:0000313" key="3">
    <source>
        <dbReference type="Proteomes" id="UP001066276"/>
    </source>
</evidence>
<comment type="caution">
    <text evidence="2">The sequence shown here is derived from an EMBL/GenBank/DDBJ whole genome shotgun (WGS) entry which is preliminary data.</text>
</comment>
<feature type="region of interest" description="Disordered" evidence="1">
    <location>
        <begin position="30"/>
        <end position="68"/>
    </location>
</feature>
<sequence length="68" mass="7470">MADIRLVGVNLDSLVLIFVKGSVFGETVEDSQKQGLGDPFSFAKDPLENLDSREETEIDPRKDTMKGA</sequence>
<evidence type="ECO:0000313" key="2">
    <source>
        <dbReference type="EMBL" id="KAJ1131030.1"/>
    </source>
</evidence>
<proteinExistence type="predicted"/>
<name>A0AAV7PZ89_PLEWA</name>
<dbReference type="EMBL" id="JANPWB010000011">
    <property type="protein sequence ID" value="KAJ1131030.1"/>
    <property type="molecule type" value="Genomic_DNA"/>
</dbReference>
<evidence type="ECO:0000256" key="1">
    <source>
        <dbReference type="SAM" id="MobiDB-lite"/>
    </source>
</evidence>
<accession>A0AAV7PZ89</accession>
<protein>
    <submittedName>
        <fullName evidence="2">Uncharacterized protein</fullName>
    </submittedName>
</protein>
<feature type="compositionally biased region" description="Basic and acidic residues" evidence="1">
    <location>
        <begin position="45"/>
        <end position="68"/>
    </location>
</feature>
<dbReference type="AlphaFoldDB" id="A0AAV7PZ89"/>
<dbReference type="Proteomes" id="UP001066276">
    <property type="component" value="Chromosome 7"/>
</dbReference>
<keyword evidence="3" id="KW-1185">Reference proteome</keyword>
<organism evidence="2 3">
    <name type="scientific">Pleurodeles waltl</name>
    <name type="common">Iberian ribbed newt</name>
    <dbReference type="NCBI Taxonomy" id="8319"/>
    <lineage>
        <taxon>Eukaryota</taxon>
        <taxon>Metazoa</taxon>
        <taxon>Chordata</taxon>
        <taxon>Craniata</taxon>
        <taxon>Vertebrata</taxon>
        <taxon>Euteleostomi</taxon>
        <taxon>Amphibia</taxon>
        <taxon>Batrachia</taxon>
        <taxon>Caudata</taxon>
        <taxon>Salamandroidea</taxon>
        <taxon>Salamandridae</taxon>
        <taxon>Pleurodelinae</taxon>
        <taxon>Pleurodeles</taxon>
    </lineage>
</organism>
<gene>
    <name evidence="2" type="ORF">NDU88_009373</name>
</gene>